<evidence type="ECO:0000313" key="1">
    <source>
        <dbReference type="EMBL" id="EMN00991.1"/>
    </source>
</evidence>
<organism evidence="1 2">
    <name type="scientific">Leptospira noguchii str. 2007001578</name>
    <dbReference type="NCBI Taxonomy" id="1049974"/>
    <lineage>
        <taxon>Bacteria</taxon>
        <taxon>Pseudomonadati</taxon>
        <taxon>Spirochaetota</taxon>
        <taxon>Spirochaetia</taxon>
        <taxon>Leptospirales</taxon>
        <taxon>Leptospiraceae</taxon>
        <taxon>Leptospira</taxon>
    </lineage>
</organism>
<dbReference type="EMBL" id="AHMH02000068">
    <property type="protein sequence ID" value="EMN00991.1"/>
    <property type="molecule type" value="Genomic_DNA"/>
</dbReference>
<protein>
    <submittedName>
        <fullName evidence="1">Uncharacterized protein</fullName>
    </submittedName>
</protein>
<evidence type="ECO:0000313" key="2">
    <source>
        <dbReference type="Proteomes" id="UP000012099"/>
    </source>
</evidence>
<gene>
    <name evidence="1" type="ORF">LEP1GSC035_3767</name>
</gene>
<reference evidence="1 2" key="1">
    <citation type="submission" date="2013-01" db="EMBL/GenBank/DDBJ databases">
        <authorList>
            <person name="Harkins D.M."/>
            <person name="Durkin A.S."/>
            <person name="Brinkac L.M."/>
            <person name="Haft D.H."/>
            <person name="Selengut J.D."/>
            <person name="Sanka R."/>
            <person name="DePew J."/>
            <person name="Purushe J."/>
            <person name="Whelen A.C."/>
            <person name="Vinetz J.M."/>
            <person name="Sutton G.G."/>
            <person name="Nierman W.C."/>
            <person name="Fouts D.E."/>
        </authorList>
    </citation>
    <scope>NUCLEOTIDE SEQUENCE [LARGE SCALE GENOMIC DNA]</scope>
    <source>
        <strain evidence="1 2">2007001578</strain>
    </source>
</reference>
<name>A0ABN0J2C0_9LEPT</name>
<dbReference type="Proteomes" id="UP000012099">
    <property type="component" value="Unassembled WGS sequence"/>
</dbReference>
<sequence length="78" mass="9328">MCQPGFKQIFSLFKRILSKKIQVKRIEIGNKNYKVSKKLFDTQKNIFFKKIDSKIIKYYCIKHLCVPATMEFSFSEQL</sequence>
<accession>A0ABN0J2C0</accession>
<proteinExistence type="predicted"/>
<keyword evidence="2" id="KW-1185">Reference proteome</keyword>
<comment type="caution">
    <text evidence="1">The sequence shown here is derived from an EMBL/GenBank/DDBJ whole genome shotgun (WGS) entry which is preliminary data.</text>
</comment>